<name>A0A2N8TT15_9ACTN</name>
<organism evidence="1 2">
    <name type="scientific">Streptomyces cahuitamycinicus</name>
    <dbReference type="NCBI Taxonomy" id="2070367"/>
    <lineage>
        <taxon>Bacteria</taxon>
        <taxon>Bacillati</taxon>
        <taxon>Actinomycetota</taxon>
        <taxon>Actinomycetes</taxon>
        <taxon>Kitasatosporales</taxon>
        <taxon>Streptomycetaceae</taxon>
        <taxon>Streptomyces</taxon>
    </lineage>
</organism>
<sequence length="189" mass="21186">MAIPDTCPSCGKTDGSCITLTPLLDRPEAVVGCFAHLWFDVRNREPYANREEWLADLENFAPTAASEPVKATETLRTLELRETAQTMAMPDGLMEYTGCGDIALDIHEYLGPVAICPDCMQPLGKHIFAAGAAYCWQHFSQQYRLIDCPHLDDFPRDADVLKTEMSSQAWATIKDRFPLVPIPYEDDEE</sequence>
<reference evidence="1 2" key="1">
    <citation type="submission" date="2018-01" db="EMBL/GenBank/DDBJ databases">
        <title>Draft genome sequence of Streptomyces sp. 13K301.</title>
        <authorList>
            <person name="Sahin N."/>
            <person name="Saygin H."/>
            <person name="Ay H."/>
        </authorList>
    </citation>
    <scope>NUCLEOTIDE SEQUENCE [LARGE SCALE GENOMIC DNA]</scope>
    <source>
        <strain evidence="1 2">13K301</strain>
    </source>
</reference>
<dbReference type="Proteomes" id="UP000235943">
    <property type="component" value="Unassembled WGS sequence"/>
</dbReference>
<evidence type="ECO:0000313" key="2">
    <source>
        <dbReference type="Proteomes" id="UP000235943"/>
    </source>
</evidence>
<proteinExistence type="predicted"/>
<comment type="caution">
    <text evidence="1">The sequence shown here is derived from an EMBL/GenBank/DDBJ whole genome shotgun (WGS) entry which is preliminary data.</text>
</comment>
<accession>A0A2N8TT15</accession>
<dbReference type="EMBL" id="POUC01000058">
    <property type="protein sequence ID" value="PNG22149.1"/>
    <property type="molecule type" value="Genomic_DNA"/>
</dbReference>
<dbReference type="AlphaFoldDB" id="A0A2N8TT15"/>
<gene>
    <name evidence="1" type="ORF">C1J00_11060</name>
</gene>
<keyword evidence="2" id="KW-1185">Reference proteome</keyword>
<evidence type="ECO:0000313" key="1">
    <source>
        <dbReference type="EMBL" id="PNG22149.1"/>
    </source>
</evidence>
<protein>
    <submittedName>
        <fullName evidence="1">Uncharacterized protein</fullName>
    </submittedName>
</protein>